<evidence type="ECO:0000313" key="2">
    <source>
        <dbReference type="Proteomes" id="UP000717996"/>
    </source>
</evidence>
<name>A0A9P6YE76_RHIOR</name>
<evidence type="ECO:0000313" key="1">
    <source>
        <dbReference type="EMBL" id="KAG1546179.1"/>
    </source>
</evidence>
<dbReference type="EMBL" id="JAANIT010000590">
    <property type="protein sequence ID" value="KAG1546179.1"/>
    <property type="molecule type" value="Genomic_DNA"/>
</dbReference>
<comment type="caution">
    <text evidence="1">The sequence shown here is derived from an EMBL/GenBank/DDBJ whole genome shotgun (WGS) entry which is preliminary data.</text>
</comment>
<proteinExistence type="predicted"/>
<dbReference type="OrthoDB" id="2290007at2759"/>
<dbReference type="AlphaFoldDB" id="A0A9P6YE76"/>
<accession>A0A9P6YE76</accession>
<dbReference type="Proteomes" id="UP000717996">
    <property type="component" value="Unassembled WGS sequence"/>
</dbReference>
<reference evidence="1" key="1">
    <citation type="journal article" date="2020" name="Microb. Genom.">
        <title>Genetic diversity of clinical and environmental Mucorales isolates obtained from an investigation of mucormycosis cases among solid organ transplant recipients.</title>
        <authorList>
            <person name="Nguyen M.H."/>
            <person name="Kaul D."/>
            <person name="Muto C."/>
            <person name="Cheng S.J."/>
            <person name="Richter R.A."/>
            <person name="Bruno V.M."/>
            <person name="Liu G."/>
            <person name="Beyhan S."/>
            <person name="Sundermann A.J."/>
            <person name="Mounaud S."/>
            <person name="Pasculle A.W."/>
            <person name="Nierman W.C."/>
            <person name="Driscoll E."/>
            <person name="Cumbie R."/>
            <person name="Clancy C.J."/>
            <person name="Dupont C.L."/>
        </authorList>
    </citation>
    <scope>NUCLEOTIDE SEQUENCE</scope>
    <source>
        <strain evidence="1">GL16</strain>
    </source>
</reference>
<protein>
    <submittedName>
        <fullName evidence="1">Uncharacterized protein</fullName>
    </submittedName>
</protein>
<sequence>MNSEKYPVIECGYSIKCNSQTTEALHDHLGTSVHEIKSPFQSCPQFTFTACNILKNMTESNWRETKKHLGNIEVSMTSESTFTEDWFFNCHNLFKEAALYDFLSSGNENTFNHHVGWPLMDVSINAIKPKMKLMLAEYILKAFVDEYKADECILDQFGNEVCLLGTSSTFLFKESGKLGYDHVKGTFGALTLFNAIFKKYNNATLENALNPTVAFIHARESKYQQGTKNILALSNSAWCLKECLEKSHDVSNLSEMVNTEIKKPTKSAGYGILLPEEKDEDELSIRFIL</sequence>
<organism evidence="1 2">
    <name type="scientific">Rhizopus oryzae</name>
    <name type="common">Mucormycosis agent</name>
    <name type="synonym">Rhizopus arrhizus var. delemar</name>
    <dbReference type="NCBI Taxonomy" id="64495"/>
    <lineage>
        <taxon>Eukaryota</taxon>
        <taxon>Fungi</taxon>
        <taxon>Fungi incertae sedis</taxon>
        <taxon>Mucoromycota</taxon>
        <taxon>Mucoromycotina</taxon>
        <taxon>Mucoromycetes</taxon>
        <taxon>Mucorales</taxon>
        <taxon>Mucorineae</taxon>
        <taxon>Rhizopodaceae</taxon>
        <taxon>Rhizopus</taxon>
    </lineage>
</organism>
<gene>
    <name evidence="1" type="ORF">G6F51_005027</name>
</gene>